<keyword evidence="2" id="KW-0285">Flavoprotein</keyword>
<dbReference type="SUPFAM" id="SSF51905">
    <property type="entry name" value="FAD/NAD(P)-binding domain"/>
    <property type="match status" value="1"/>
</dbReference>
<comment type="similarity">
    <text evidence="1">Belongs to the paxM FAD-dependent monooxygenase family.</text>
</comment>
<keyword evidence="7" id="KW-1185">Reference proteome</keyword>
<dbReference type="PANTHER" id="PTHR13789:SF309">
    <property type="entry name" value="PUTATIVE (AFU_ORTHOLOGUE AFUA_6G14510)-RELATED"/>
    <property type="match status" value="1"/>
</dbReference>
<evidence type="ECO:0000256" key="2">
    <source>
        <dbReference type="ARBA" id="ARBA00022630"/>
    </source>
</evidence>
<dbReference type="Pfam" id="PF01494">
    <property type="entry name" value="FAD_binding_3"/>
    <property type="match status" value="1"/>
</dbReference>
<evidence type="ECO:0000313" key="7">
    <source>
        <dbReference type="Proteomes" id="UP000452235"/>
    </source>
</evidence>
<gene>
    <name evidence="6" type="ORF">ATEIFO6365_0012026400</name>
</gene>
<proteinExistence type="inferred from homology"/>
<dbReference type="InterPro" id="IPR002938">
    <property type="entry name" value="FAD-bd"/>
</dbReference>
<dbReference type="OrthoDB" id="16820at2759"/>
<comment type="caution">
    <text evidence="6">The sequence shown here is derived from an EMBL/GenBank/DDBJ whole genome shotgun (WGS) entry which is preliminary data.</text>
</comment>
<dbReference type="InterPro" id="IPR050493">
    <property type="entry name" value="FAD-dep_Monooxygenase_BioMet"/>
</dbReference>
<dbReference type="Proteomes" id="UP000452235">
    <property type="component" value="Unassembled WGS sequence"/>
</dbReference>
<protein>
    <submittedName>
        <fullName evidence="6">Salicylate hydroxylase</fullName>
    </submittedName>
</protein>
<dbReference type="FunFam" id="3.50.50.60:FF:000156">
    <property type="entry name" value="Salicylate hydroxylase, putative"/>
    <property type="match status" value="1"/>
</dbReference>
<dbReference type="InterPro" id="IPR036188">
    <property type="entry name" value="FAD/NAD-bd_sf"/>
</dbReference>
<sequence>MVTKGMSAIKKAVIIGGGPAGLAAAIRLKAHNGIDTTVYEIRPEPTTLGGAVNIPSNGLRLFDQLGLYEKLSARGSSTSQLTVHSLQGTVLVDFDMAGWSRTKVGFGFMRVLRTDLMDVLLEATRQQNIPVHFGKRMQHITEDENGVKVTFSDGTTVSSDLLLGCDGIHSAVRSLHVDPAAKPVYSGISNMFTILPTSRLSSGIGAVPPALHATLTSEGMLGVMPCTASGDRLYWFYSREVPVPDGETDREGWEEFGEKAVKGFKENTLEVIRSGHGSWSEQLREIISKTDTIKFYPIYKMPTAATWSTKRCLLMGDAAHAMQPHAGQGTSMALEDVFLLSRLLEDSTRSLSDLFRDYETIRRPRVEAITLQSSENGEIRKNVSPIGLRIKETVIGLGFWLYKTAGLQKWGIGMQQKDFVYDVMAEPLPPRGVDQ</sequence>
<evidence type="ECO:0000256" key="4">
    <source>
        <dbReference type="ARBA" id="ARBA00023002"/>
    </source>
</evidence>
<dbReference type="GO" id="GO:0004497">
    <property type="term" value="F:monooxygenase activity"/>
    <property type="evidence" value="ECO:0007669"/>
    <property type="project" value="UniProtKB-KW"/>
</dbReference>
<accession>A0A5M3ZF25</accession>
<dbReference type="PRINTS" id="PR00420">
    <property type="entry name" value="RNGMNOXGNASE"/>
</dbReference>
<dbReference type="VEuPathDB" id="FungiDB:ATEG_08290"/>
<keyword evidence="4" id="KW-0560">Oxidoreductase</keyword>
<dbReference type="AlphaFoldDB" id="A0A5M3ZF25"/>
<reference evidence="6 7" key="1">
    <citation type="submission" date="2020-01" db="EMBL/GenBank/DDBJ databases">
        <title>Aspergillus terreus IFO 6365 whole genome shotgun sequence.</title>
        <authorList>
            <person name="Kanamasa S."/>
            <person name="Takahashi H."/>
        </authorList>
    </citation>
    <scope>NUCLEOTIDE SEQUENCE [LARGE SCALE GENOMIC DNA]</scope>
    <source>
        <strain evidence="6 7">IFO 6365</strain>
    </source>
</reference>
<evidence type="ECO:0000256" key="5">
    <source>
        <dbReference type="ARBA" id="ARBA00023033"/>
    </source>
</evidence>
<dbReference type="Gene3D" id="3.50.50.60">
    <property type="entry name" value="FAD/NAD(P)-binding domain"/>
    <property type="match status" value="1"/>
</dbReference>
<evidence type="ECO:0000313" key="6">
    <source>
        <dbReference type="EMBL" id="GFF20508.1"/>
    </source>
</evidence>
<dbReference type="EMBL" id="BLJY01000012">
    <property type="protein sequence ID" value="GFF20508.1"/>
    <property type="molecule type" value="Genomic_DNA"/>
</dbReference>
<organism evidence="6 7">
    <name type="scientific">Aspergillus terreus</name>
    <dbReference type="NCBI Taxonomy" id="33178"/>
    <lineage>
        <taxon>Eukaryota</taxon>
        <taxon>Fungi</taxon>
        <taxon>Dikarya</taxon>
        <taxon>Ascomycota</taxon>
        <taxon>Pezizomycotina</taxon>
        <taxon>Eurotiomycetes</taxon>
        <taxon>Eurotiomycetidae</taxon>
        <taxon>Eurotiales</taxon>
        <taxon>Aspergillaceae</taxon>
        <taxon>Aspergillus</taxon>
        <taxon>Aspergillus subgen. Circumdati</taxon>
    </lineage>
</organism>
<keyword evidence="5" id="KW-0503">Monooxygenase</keyword>
<evidence type="ECO:0000256" key="3">
    <source>
        <dbReference type="ARBA" id="ARBA00022827"/>
    </source>
</evidence>
<dbReference type="PANTHER" id="PTHR13789">
    <property type="entry name" value="MONOOXYGENASE"/>
    <property type="match status" value="1"/>
</dbReference>
<keyword evidence="3" id="KW-0274">FAD</keyword>
<dbReference type="GO" id="GO:0071949">
    <property type="term" value="F:FAD binding"/>
    <property type="evidence" value="ECO:0007669"/>
    <property type="project" value="InterPro"/>
</dbReference>
<evidence type="ECO:0000256" key="1">
    <source>
        <dbReference type="ARBA" id="ARBA00007992"/>
    </source>
</evidence>
<name>A0A5M3ZF25_ASPTE</name>